<dbReference type="RefSeq" id="WP_136336713.1">
    <property type="nucleotide sequence ID" value="NZ_QXMP01000003.1"/>
</dbReference>
<keyword evidence="2" id="KW-1185">Reference proteome</keyword>
<accession>A0A4S3LYJ2</accession>
<dbReference type="Proteomes" id="UP000305939">
    <property type="component" value="Unassembled WGS sequence"/>
</dbReference>
<dbReference type="EMBL" id="SSMC01000003">
    <property type="protein sequence ID" value="THD66642.1"/>
    <property type="molecule type" value="Genomic_DNA"/>
</dbReference>
<name>A0A4S3LYJ2_9FLAO</name>
<comment type="caution">
    <text evidence="1">The sequence shown here is derived from an EMBL/GenBank/DDBJ whole genome shotgun (WGS) entry which is preliminary data.</text>
</comment>
<proteinExistence type="predicted"/>
<dbReference type="PROSITE" id="PS51257">
    <property type="entry name" value="PROKAR_LIPOPROTEIN"/>
    <property type="match status" value="1"/>
</dbReference>
<dbReference type="AlphaFoldDB" id="A0A4S3LYJ2"/>
<protein>
    <submittedName>
        <fullName evidence="1">Uncharacterized protein</fullName>
    </submittedName>
</protein>
<evidence type="ECO:0000313" key="1">
    <source>
        <dbReference type="EMBL" id="THD66642.1"/>
    </source>
</evidence>
<organism evidence="1 2">
    <name type="scientific">Robertkochia marina</name>
    <dbReference type="NCBI Taxonomy" id="1227945"/>
    <lineage>
        <taxon>Bacteria</taxon>
        <taxon>Pseudomonadati</taxon>
        <taxon>Bacteroidota</taxon>
        <taxon>Flavobacteriia</taxon>
        <taxon>Flavobacteriales</taxon>
        <taxon>Flavobacteriaceae</taxon>
        <taxon>Robertkochia</taxon>
    </lineage>
</organism>
<gene>
    <name evidence="1" type="ORF">E7Z59_12710</name>
</gene>
<sequence>MKNIFLFLAIVLLSFSIGCSGFPQKMKYVSNLKQVLTETHGLNEVEVNLHNNSELLIIIKDEEFTGLSSLEKKQLSLEIGRLVTDFTGEAVALTNGEVQFKFEKELGITRVSSSDTYAMFP</sequence>
<reference evidence="1 2" key="1">
    <citation type="submission" date="2019-04" db="EMBL/GenBank/DDBJ databases">
        <title>Draft genome sequence of Robertkochia marina CC-AMO-30D.</title>
        <authorList>
            <person name="Hameed A."/>
            <person name="Lin S.-Y."/>
            <person name="Shahina M."/>
            <person name="Lai W.-A."/>
            <person name="Young C.-C."/>
        </authorList>
    </citation>
    <scope>NUCLEOTIDE SEQUENCE [LARGE SCALE GENOMIC DNA]</scope>
    <source>
        <strain evidence="1 2">CC-AMO-30D</strain>
    </source>
</reference>
<evidence type="ECO:0000313" key="2">
    <source>
        <dbReference type="Proteomes" id="UP000305939"/>
    </source>
</evidence>